<dbReference type="InterPro" id="IPR050800">
    <property type="entry name" value="ARTD/PARP"/>
</dbReference>
<dbReference type="PROSITE" id="PS51059">
    <property type="entry name" value="PARP_CATALYTIC"/>
    <property type="match status" value="1"/>
</dbReference>
<evidence type="ECO:0000259" key="7">
    <source>
        <dbReference type="PROSITE" id="PS51059"/>
    </source>
</evidence>
<dbReference type="PANTHER" id="PTHR10459">
    <property type="entry name" value="DNA LIGASE"/>
    <property type="match status" value="1"/>
</dbReference>
<sequence>ILGLERSGEAERFRKDLGDRMLLWPGSGVPNYGGILSQGLRIAPPEAPVTGYMFGKGVYFADIVFQIGQLLPSSNRRRTAPPCRRCPWKIHPGQNSVGHSAKTVAQRKAQSVMGTSFKSCAMTDMYKLSPYFSEADRQRVDPIPPAELPRFPGGFGSGGKWMRIIVWGPCQDLENAQMALIARLKQQGPSIEKLLQNLRIGPKVQPKASTTPKSEPKSAAAEEGKEKKSGKENKKEARKENKAKAVEAKGGNKPSAQPQKGASAKVDGATWIVKEEKPGAEIGQSLAANVDQGVSQFHAQHTGQLSLSMTPEDQPWVQILAKIAEQRGVLFVGAVRNNTATPKSTIAVAGKDTVTLGNGTYSIVGRISVWKALGALLGVSSFEATDAVHAAHTHQWLLKANQVLENTYFKETLMREASRFLSSRDSLGGHYAASISDLVVFALISKLQNPPSNVELWRSRIKNIGV</sequence>
<gene>
    <name evidence="8" type="ORF">MSPICULIGERA_LOCUS3891</name>
</gene>
<dbReference type="Pfam" id="PF00644">
    <property type="entry name" value="PARP"/>
    <property type="match status" value="1"/>
</dbReference>
<dbReference type="GO" id="GO:0070212">
    <property type="term" value="P:protein poly-ADP-ribosylation"/>
    <property type="evidence" value="ECO:0007669"/>
    <property type="project" value="TreeGrafter"/>
</dbReference>
<dbReference type="AlphaFoldDB" id="A0AA36FSC2"/>
<keyword evidence="1 5" id="KW-0328">Glycosyltransferase</keyword>
<feature type="region of interest" description="Disordered" evidence="6">
    <location>
        <begin position="198"/>
        <end position="266"/>
    </location>
</feature>
<feature type="compositionally biased region" description="Basic and acidic residues" evidence="6">
    <location>
        <begin position="214"/>
        <end position="247"/>
    </location>
</feature>
<dbReference type="GO" id="GO:0006302">
    <property type="term" value="P:double-strand break repair"/>
    <property type="evidence" value="ECO:0007669"/>
    <property type="project" value="TreeGrafter"/>
</dbReference>
<keyword evidence="2 5" id="KW-0808">Transferase</keyword>
<evidence type="ECO:0000256" key="2">
    <source>
        <dbReference type="ARBA" id="ARBA00022679"/>
    </source>
</evidence>
<proteinExistence type="predicted"/>
<dbReference type="EC" id="2.4.2.-" evidence="5"/>
<dbReference type="InterPro" id="IPR012317">
    <property type="entry name" value="Poly(ADP-ribose)pol_cat_dom"/>
</dbReference>
<feature type="non-terminal residue" evidence="8">
    <location>
        <position position="1"/>
    </location>
</feature>
<dbReference type="EMBL" id="CATQJA010001013">
    <property type="protein sequence ID" value="CAJ0565239.1"/>
    <property type="molecule type" value="Genomic_DNA"/>
</dbReference>
<evidence type="ECO:0000256" key="5">
    <source>
        <dbReference type="RuleBase" id="RU362114"/>
    </source>
</evidence>
<feature type="non-terminal residue" evidence="8">
    <location>
        <position position="466"/>
    </location>
</feature>
<dbReference type="PANTHER" id="PTHR10459:SF60">
    <property type="entry name" value="POLY [ADP-RIBOSE] POLYMERASE 2"/>
    <property type="match status" value="1"/>
</dbReference>
<evidence type="ECO:0000313" key="8">
    <source>
        <dbReference type="EMBL" id="CAJ0565239.1"/>
    </source>
</evidence>
<comment type="catalytic activity">
    <reaction evidence="4">
        <text>NAD(+) + (ADP-D-ribosyl)n-acceptor = nicotinamide + (ADP-D-ribosyl)n+1-acceptor + H(+).</text>
        <dbReference type="EC" id="2.4.2.30"/>
    </reaction>
</comment>
<keyword evidence="3 5" id="KW-0520">NAD</keyword>
<organism evidence="8 9">
    <name type="scientific">Mesorhabditis spiculigera</name>
    <dbReference type="NCBI Taxonomy" id="96644"/>
    <lineage>
        <taxon>Eukaryota</taxon>
        <taxon>Metazoa</taxon>
        <taxon>Ecdysozoa</taxon>
        <taxon>Nematoda</taxon>
        <taxon>Chromadorea</taxon>
        <taxon>Rhabditida</taxon>
        <taxon>Rhabditina</taxon>
        <taxon>Rhabditomorpha</taxon>
        <taxon>Rhabditoidea</taxon>
        <taxon>Rhabditidae</taxon>
        <taxon>Mesorhabditinae</taxon>
        <taxon>Mesorhabditis</taxon>
    </lineage>
</organism>
<name>A0AA36FSC2_9BILA</name>
<dbReference type="SUPFAM" id="SSF56399">
    <property type="entry name" value="ADP-ribosylation"/>
    <property type="match status" value="1"/>
</dbReference>
<evidence type="ECO:0000313" key="9">
    <source>
        <dbReference type="Proteomes" id="UP001177023"/>
    </source>
</evidence>
<dbReference type="Gene3D" id="3.90.228.10">
    <property type="match status" value="1"/>
</dbReference>
<evidence type="ECO:0000256" key="6">
    <source>
        <dbReference type="SAM" id="MobiDB-lite"/>
    </source>
</evidence>
<feature type="domain" description="PARP catalytic" evidence="7">
    <location>
        <begin position="1"/>
        <end position="157"/>
    </location>
</feature>
<dbReference type="GO" id="GO:0005730">
    <property type="term" value="C:nucleolus"/>
    <property type="evidence" value="ECO:0007669"/>
    <property type="project" value="TreeGrafter"/>
</dbReference>
<dbReference type="GO" id="GO:1990404">
    <property type="term" value="F:NAD+-protein mono-ADP-ribosyltransferase activity"/>
    <property type="evidence" value="ECO:0007669"/>
    <property type="project" value="TreeGrafter"/>
</dbReference>
<evidence type="ECO:0000256" key="1">
    <source>
        <dbReference type="ARBA" id="ARBA00022676"/>
    </source>
</evidence>
<reference evidence="8" key="1">
    <citation type="submission" date="2023-06" db="EMBL/GenBank/DDBJ databases">
        <authorList>
            <person name="Delattre M."/>
        </authorList>
    </citation>
    <scope>NUCLEOTIDE SEQUENCE</scope>
    <source>
        <strain evidence="8">AF72</strain>
    </source>
</reference>
<protein>
    <recommendedName>
        <fullName evidence="5">Poly [ADP-ribose] polymerase</fullName>
        <shortName evidence="5">PARP</shortName>
        <ecNumber evidence="5">2.4.2.-</ecNumber>
    </recommendedName>
</protein>
<comment type="caution">
    <text evidence="8">The sequence shown here is derived from an EMBL/GenBank/DDBJ whole genome shotgun (WGS) entry which is preliminary data.</text>
</comment>
<evidence type="ECO:0000256" key="4">
    <source>
        <dbReference type="ARBA" id="ARBA00033987"/>
    </source>
</evidence>
<keyword evidence="9" id="KW-1185">Reference proteome</keyword>
<dbReference type="Proteomes" id="UP001177023">
    <property type="component" value="Unassembled WGS sequence"/>
</dbReference>
<evidence type="ECO:0000256" key="3">
    <source>
        <dbReference type="ARBA" id="ARBA00023027"/>
    </source>
</evidence>
<accession>A0AA36FSC2</accession>
<dbReference type="GO" id="GO:0003950">
    <property type="term" value="F:NAD+ poly-ADP-ribosyltransferase activity"/>
    <property type="evidence" value="ECO:0007669"/>
    <property type="project" value="UniProtKB-UniRule"/>
</dbReference>